<dbReference type="InterPro" id="IPR001878">
    <property type="entry name" value="Znf_CCHC"/>
</dbReference>
<keyword evidence="1" id="KW-0862">Zinc</keyword>
<dbReference type="BioCyc" id="PCHR:PC20G11390-MONOMER"/>
<protein>
    <submittedName>
        <fullName evidence="4">Pc20g11390 protein</fullName>
    </submittedName>
</protein>
<keyword evidence="1" id="KW-0863">Zinc-finger</keyword>
<dbReference type="GO" id="GO:0008270">
    <property type="term" value="F:zinc ion binding"/>
    <property type="evidence" value="ECO:0007669"/>
    <property type="project" value="UniProtKB-KW"/>
</dbReference>
<dbReference type="VEuPathDB" id="FungiDB:PCH_Pc20g11390"/>
<evidence type="ECO:0000256" key="2">
    <source>
        <dbReference type="SAM" id="MobiDB-lite"/>
    </source>
</evidence>
<sequence>MRDPTPFSGRPGENVRHYVKQCKYAWIAIDQFPFEKKVVNKFDMWMQACSQKQGNRSFEEYAESVRLLSSQVGPENQSELAQAWVADYATPPRTESEKVAAALTDLTEMMKGALITPGRTGPSTKPRFEKPSQMGRAPGQIQVPQQRGPTKPLETMVCWRCGQSGHIATACANSPLPRRNRINIIGAPKGKLQNVPLKGITAEAHVALWKARPITANGLVIYNTSWPQKQTDSYESILIREVKVRDAGHEFVTYATLADANIVIILDEAQMSYGDDGLWLGLIKSQSATRLHHSVNHPILPKIALFYNREEFDDVISRYYQDDRSLLKLDDGASEYLFNLTNGHPGAVDGVLNMLQKPTSLPVDEDALRRLLAQPVQYMQDLGCAYGVYTTYGETIFLRQVLANGMWEIQYSPCARAEYCYQEMDESIDHINCVRQTVFSLGHRITMKLVHIP</sequence>
<gene>
    <name evidence="4" type="ORF">Pc20g11390</name>
    <name evidence="4" type="ORF">PCH_Pc20g11390</name>
</gene>
<evidence type="ECO:0000313" key="4">
    <source>
        <dbReference type="EMBL" id="CAP86468.1"/>
    </source>
</evidence>
<dbReference type="EMBL" id="AM920435">
    <property type="protein sequence ID" value="CAP86468.1"/>
    <property type="molecule type" value="Genomic_DNA"/>
</dbReference>
<evidence type="ECO:0000256" key="1">
    <source>
        <dbReference type="PROSITE-ProRule" id="PRU00047"/>
    </source>
</evidence>
<evidence type="ECO:0000313" key="5">
    <source>
        <dbReference type="Proteomes" id="UP000000724"/>
    </source>
</evidence>
<dbReference type="Proteomes" id="UP000000724">
    <property type="component" value="Contig Pc00c20"/>
</dbReference>
<dbReference type="OMA" id="YESILIR"/>
<accession>B6HG73</accession>
<dbReference type="SMART" id="SM00343">
    <property type="entry name" value="ZnF_C2HC"/>
    <property type="match status" value="1"/>
</dbReference>
<feature type="domain" description="CCHC-type" evidence="3">
    <location>
        <begin position="158"/>
        <end position="171"/>
    </location>
</feature>
<reference evidence="4 5" key="1">
    <citation type="journal article" date="2008" name="Nat. Biotechnol.">
        <title>Genome sequencing and analysis of the filamentous fungus Penicillium chrysogenum.</title>
        <authorList>
            <person name="van den Berg M.A."/>
            <person name="Albang R."/>
            <person name="Albermann K."/>
            <person name="Badger J.H."/>
            <person name="Daran J.-M."/>
            <person name="Driessen A.J.M."/>
            <person name="Garcia-Estrada C."/>
            <person name="Fedorova N.D."/>
            <person name="Harris D.M."/>
            <person name="Heijne W.H.M."/>
            <person name="Joardar V.S."/>
            <person name="Kiel J.A.K.W."/>
            <person name="Kovalchuk A."/>
            <person name="Martin J.F."/>
            <person name="Nierman W.C."/>
            <person name="Nijland J.G."/>
            <person name="Pronk J.T."/>
            <person name="Roubos J.A."/>
            <person name="van der Klei I.J."/>
            <person name="van Peij N.N.M.E."/>
            <person name="Veenhuis M."/>
            <person name="von Doehren H."/>
            <person name="Wagner C."/>
            <person name="Wortman J.R."/>
            <person name="Bovenberg R.A.L."/>
        </authorList>
    </citation>
    <scope>NUCLEOTIDE SEQUENCE [LARGE SCALE GENOMIC DNA]</scope>
    <source>
        <strain evidence="5">ATCC 28089 / DSM 1075 / NRRL 1951 / Wisconsin 54-1255</strain>
    </source>
</reference>
<dbReference type="GO" id="GO:0003676">
    <property type="term" value="F:nucleic acid binding"/>
    <property type="evidence" value="ECO:0007669"/>
    <property type="project" value="InterPro"/>
</dbReference>
<dbReference type="SUPFAM" id="SSF57756">
    <property type="entry name" value="Retrovirus zinc finger-like domains"/>
    <property type="match status" value="1"/>
</dbReference>
<feature type="region of interest" description="Disordered" evidence="2">
    <location>
        <begin position="114"/>
        <end position="149"/>
    </location>
</feature>
<evidence type="ECO:0000259" key="3">
    <source>
        <dbReference type="PROSITE" id="PS50158"/>
    </source>
</evidence>
<dbReference type="InterPro" id="IPR036875">
    <property type="entry name" value="Znf_CCHC_sf"/>
</dbReference>
<dbReference type="AlphaFoldDB" id="B6HG73"/>
<keyword evidence="1" id="KW-0479">Metal-binding</keyword>
<dbReference type="PROSITE" id="PS50158">
    <property type="entry name" value="ZF_CCHC"/>
    <property type="match status" value="1"/>
</dbReference>
<proteinExistence type="predicted"/>
<name>B6HG73_PENRW</name>
<dbReference type="HOGENOM" id="CLU_604254_0_0_1"/>
<dbReference type="OrthoDB" id="3796275at2759"/>
<keyword evidence="5" id="KW-1185">Reference proteome</keyword>
<organism evidence="4 5">
    <name type="scientific">Penicillium rubens (strain ATCC 28089 / DSM 1075 / NRRL 1951 / Wisconsin 54-1255)</name>
    <name type="common">Penicillium chrysogenum</name>
    <dbReference type="NCBI Taxonomy" id="500485"/>
    <lineage>
        <taxon>Eukaryota</taxon>
        <taxon>Fungi</taxon>
        <taxon>Dikarya</taxon>
        <taxon>Ascomycota</taxon>
        <taxon>Pezizomycotina</taxon>
        <taxon>Eurotiomycetes</taxon>
        <taxon>Eurotiomycetidae</taxon>
        <taxon>Eurotiales</taxon>
        <taxon>Aspergillaceae</taxon>
        <taxon>Penicillium</taxon>
        <taxon>Penicillium chrysogenum species complex</taxon>
    </lineage>
</organism>